<gene>
    <name evidence="1" type="ORF">IPP15_09695</name>
</gene>
<evidence type="ECO:0000313" key="1">
    <source>
        <dbReference type="EMBL" id="MBK9982678.1"/>
    </source>
</evidence>
<dbReference type="AlphaFoldDB" id="A0A9D7XSM3"/>
<dbReference type="EMBL" id="JADKGY010000006">
    <property type="protein sequence ID" value="MBK9982678.1"/>
    <property type="molecule type" value="Genomic_DNA"/>
</dbReference>
<accession>A0A9D7XSM3</accession>
<dbReference type="Pfam" id="PF20043">
    <property type="entry name" value="DUF6445"/>
    <property type="match status" value="1"/>
</dbReference>
<reference evidence="1 2" key="1">
    <citation type="submission" date="2020-10" db="EMBL/GenBank/DDBJ databases">
        <title>Connecting structure to function with the recovery of over 1000 high-quality activated sludge metagenome-assembled genomes encoding full-length rRNA genes using long-read sequencing.</title>
        <authorList>
            <person name="Singleton C.M."/>
            <person name="Petriglieri F."/>
            <person name="Kristensen J.M."/>
            <person name="Kirkegaard R.H."/>
            <person name="Michaelsen T.Y."/>
            <person name="Andersen M.H."/>
            <person name="Karst S.M."/>
            <person name="Dueholm M.S."/>
            <person name="Nielsen P.H."/>
            <person name="Albertsen M."/>
        </authorList>
    </citation>
    <scope>NUCLEOTIDE SEQUENCE [LARGE SCALE GENOMIC DNA]</scope>
    <source>
        <strain evidence="1">Ribe_18-Q3-R11-54_MAXAC.273</strain>
    </source>
</reference>
<protein>
    <submittedName>
        <fullName evidence="1">Uncharacterized protein</fullName>
    </submittedName>
</protein>
<name>A0A9D7XSM3_9BACT</name>
<organism evidence="1 2">
    <name type="scientific">Candidatus Opimibacter skivensis</name>
    <dbReference type="NCBI Taxonomy" id="2982028"/>
    <lineage>
        <taxon>Bacteria</taxon>
        <taxon>Pseudomonadati</taxon>
        <taxon>Bacteroidota</taxon>
        <taxon>Saprospiria</taxon>
        <taxon>Saprospirales</taxon>
        <taxon>Saprospiraceae</taxon>
        <taxon>Candidatus Opimibacter</taxon>
    </lineage>
</organism>
<dbReference type="InterPro" id="IPR045617">
    <property type="entry name" value="DUF6445"/>
</dbReference>
<comment type="caution">
    <text evidence="1">The sequence shown here is derived from an EMBL/GenBank/DDBJ whole genome shotgun (WGS) entry which is preliminary data.</text>
</comment>
<proteinExistence type="predicted"/>
<sequence>MNTLMYKRFLLVKDKFYTDPEKTYKAALSASYYEPAHVTGLRSTAVYHEPGVKTKLEKILGIKITRWDTDPIEENGVFYQGFSKGRTKETPGVHSDEPYNDITVVIYLTPDLPVDCGTSLWMHKKTGLCDPPMPRDARRLKTNLSKLRDRFERESKDRTKWIETDRVGYKFNRMIAYPSGALHSASKHYGGNLANGRLYQTFRIGVDWNTFIMSKS</sequence>
<dbReference type="Proteomes" id="UP000808337">
    <property type="component" value="Unassembled WGS sequence"/>
</dbReference>
<evidence type="ECO:0000313" key="2">
    <source>
        <dbReference type="Proteomes" id="UP000808337"/>
    </source>
</evidence>